<dbReference type="SUPFAM" id="SSF46785">
    <property type="entry name" value="Winged helix' DNA-binding domain"/>
    <property type="match status" value="1"/>
</dbReference>
<proteinExistence type="predicted"/>
<dbReference type="Gene3D" id="1.10.10.10">
    <property type="entry name" value="Winged helix-like DNA-binding domain superfamily/Winged helix DNA-binding domain"/>
    <property type="match status" value="1"/>
</dbReference>
<name>A0A7K3WFL8_9ACTN</name>
<evidence type="ECO:0000313" key="2">
    <source>
        <dbReference type="EMBL" id="NEL54520.1"/>
    </source>
</evidence>
<gene>
    <name evidence="2" type="ORF">G1H19_10960</name>
</gene>
<accession>A0A7K3WFL8</accession>
<dbReference type="InterPro" id="IPR036390">
    <property type="entry name" value="WH_DNA-bd_sf"/>
</dbReference>
<keyword evidence="3" id="KW-1185">Reference proteome</keyword>
<dbReference type="AlphaFoldDB" id="A0A7K3WFL8"/>
<sequence length="102" mass="11170">MTLTTQRVLEALLEDPGRERYGREIGQAAGLRSGTVHPILARLEGHGWLTSRWEDIDPAVQGRPARRYYALTGEGVPASRAALARAYRPPASSRLRPQPGPA</sequence>
<evidence type="ECO:0000313" key="3">
    <source>
        <dbReference type="Proteomes" id="UP000470470"/>
    </source>
</evidence>
<dbReference type="InterPro" id="IPR036388">
    <property type="entry name" value="WH-like_DNA-bd_sf"/>
</dbReference>
<comment type="caution">
    <text evidence="2">The sequence shown here is derived from an EMBL/GenBank/DDBJ whole genome shotgun (WGS) entry which is preliminary data.</text>
</comment>
<evidence type="ECO:0000259" key="1">
    <source>
        <dbReference type="Pfam" id="PF03551"/>
    </source>
</evidence>
<reference evidence="2 3" key="1">
    <citation type="submission" date="2020-02" db="EMBL/GenBank/DDBJ databases">
        <title>The whole genome sequence of CPCC 205119.</title>
        <authorList>
            <person name="Jiang Z."/>
        </authorList>
    </citation>
    <scope>NUCLEOTIDE SEQUENCE [LARGE SCALE GENOMIC DNA]</scope>
    <source>
        <strain evidence="2 3">CPCC 205119</strain>
    </source>
</reference>
<dbReference type="InterPro" id="IPR005149">
    <property type="entry name" value="Tscrpt_reg_PadR_N"/>
</dbReference>
<dbReference type="Pfam" id="PF03551">
    <property type="entry name" value="PadR"/>
    <property type="match status" value="1"/>
</dbReference>
<feature type="domain" description="Transcription regulator PadR N-terminal" evidence="1">
    <location>
        <begin position="30"/>
        <end position="75"/>
    </location>
</feature>
<dbReference type="Proteomes" id="UP000470470">
    <property type="component" value="Unassembled WGS sequence"/>
</dbReference>
<protein>
    <submittedName>
        <fullName evidence="2">PadR family transcriptional regulator</fullName>
    </submittedName>
</protein>
<dbReference type="EMBL" id="JAAGWK010000015">
    <property type="protein sequence ID" value="NEL54520.1"/>
    <property type="molecule type" value="Genomic_DNA"/>
</dbReference>
<organism evidence="2 3">
    <name type="scientific">Goekera deserti</name>
    <dbReference type="NCBI Taxonomy" id="2497753"/>
    <lineage>
        <taxon>Bacteria</taxon>
        <taxon>Bacillati</taxon>
        <taxon>Actinomycetota</taxon>
        <taxon>Actinomycetes</taxon>
        <taxon>Geodermatophilales</taxon>
        <taxon>Geodermatophilaceae</taxon>
        <taxon>Goekera</taxon>
    </lineage>
</organism>